<sequence>AGERICSSDKEVPASIPIDLRHHSPAQEPTRNRESTTDIHLLATYTLLSNIYSRHENGNHSPEGGPEEENCLHNEGSAQDTCRLKNERPLLHCTVSAGPIHASTKKYRDLDRSLSRTPGRGYPKTSIALTSRDNESTQTQDNDELSATPTNTKSSSAASESSWLIVDLYGVQSELKTSEQRRLAQEPKIPQRQFLANNTSIDRDRLISRLRWLSVSTLKINNQPTGLDRQDSIIETNARDRQPLNKTRTPRHWDRDKGERPTISQSDSNATSLGPRQMEDTKRQELEWVKVKNSLIWIQHSLED</sequence>
<dbReference type="AlphaFoldDB" id="A0A2P6MT98"/>
<feature type="compositionally biased region" description="Polar residues" evidence="1">
    <location>
        <begin position="262"/>
        <end position="274"/>
    </location>
</feature>
<accession>A0A2P6MT98</accession>
<feature type="non-terminal residue" evidence="2">
    <location>
        <position position="1"/>
    </location>
</feature>
<feature type="region of interest" description="Disordered" evidence="1">
    <location>
        <begin position="54"/>
        <end position="74"/>
    </location>
</feature>
<proteinExistence type="predicted"/>
<feature type="compositionally biased region" description="Polar residues" evidence="1">
    <location>
        <begin position="127"/>
        <end position="153"/>
    </location>
</feature>
<feature type="compositionally biased region" description="Basic and acidic residues" evidence="1">
    <location>
        <begin position="229"/>
        <end position="243"/>
    </location>
</feature>
<name>A0A2P6MT98_9EUKA</name>
<comment type="caution">
    <text evidence="2">The sequence shown here is derived from an EMBL/GenBank/DDBJ whole genome shotgun (WGS) entry which is preliminary data.</text>
</comment>
<dbReference type="InParanoid" id="A0A2P6MT98"/>
<protein>
    <submittedName>
        <fullName evidence="2">Uncharacterized protein</fullName>
    </submittedName>
</protein>
<feature type="region of interest" description="Disordered" evidence="1">
    <location>
        <begin position="1"/>
        <end position="37"/>
    </location>
</feature>
<feature type="compositionally biased region" description="Basic and acidic residues" evidence="1">
    <location>
        <begin position="1"/>
        <end position="12"/>
    </location>
</feature>
<evidence type="ECO:0000313" key="2">
    <source>
        <dbReference type="EMBL" id="PRP74915.1"/>
    </source>
</evidence>
<organism evidence="2 3">
    <name type="scientific">Planoprotostelium fungivorum</name>
    <dbReference type="NCBI Taxonomy" id="1890364"/>
    <lineage>
        <taxon>Eukaryota</taxon>
        <taxon>Amoebozoa</taxon>
        <taxon>Evosea</taxon>
        <taxon>Variosea</taxon>
        <taxon>Cavosteliida</taxon>
        <taxon>Cavosteliaceae</taxon>
        <taxon>Planoprotostelium</taxon>
    </lineage>
</organism>
<gene>
    <name evidence="2" type="ORF">PROFUN_16051</name>
</gene>
<feature type="region of interest" description="Disordered" evidence="1">
    <location>
        <begin position="229"/>
        <end position="280"/>
    </location>
</feature>
<feature type="compositionally biased region" description="Basic and acidic residues" evidence="1">
    <location>
        <begin position="251"/>
        <end position="260"/>
    </location>
</feature>
<evidence type="ECO:0000256" key="1">
    <source>
        <dbReference type="SAM" id="MobiDB-lite"/>
    </source>
</evidence>
<dbReference type="EMBL" id="MDYQ01000429">
    <property type="protein sequence ID" value="PRP74915.1"/>
    <property type="molecule type" value="Genomic_DNA"/>
</dbReference>
<keyword evidence="3" id="KW-1185">Reference proteome</keyword>
<reference evidence="2 3" key="1">
    <citation type="journal article" date="2018" name="Genome Biol. Evol.">
        <title>Multiple Roots of Fruiting Body Formation in Amoebozoa.</title>
        <authorList>
            <person name="Hillmann F."/>
            <person name="Forbes G."/>
            <person name="Novohradska S."/>
            <person name="Ferling I."/>
            <person name="Riege K."/>
            <person name="Groth M."/>
            <person name="Westermann M."/>
            <person name="Marz M."/>
            <person name="Spaller T."/>
            <person name="Winckler T."/>
            <person name="Schaap P."/>
            <person name="Glockner G."/>
        </authorList>
    </citation>
    <scope>NUCLEOTIDE SEQUENCE [LARGE SCALE GENOMIC DNA]</scope>
    <source>
        <strain evidence="2 3">Jena</strain>
    </source>
</reference>
<feature type="region of interest" description="Disordered" evidence="1">
    <location>
        <begin position="104"/>
        <end position="157"/>
    </location>
</feature>
<evidence type="ECO:0000313" key="3">
    <source>
        <dbReference type="Proteomes" id="UP000241769"/>
    </source>
</evidence>
<dbReference type="Proteomes" id="UP000241769">
    <property type="component" value="Unassembled WGS sequence"/>
</dbReference>